<sequence length="220" mass="26754">MWFNYINRELNIIFDDFYEKIMSSKLIFLAFNNLNILNQIDVREFIDEVYSYNDEDGKRYFSKLYFVGSDIINGYLYESLYSKLYSDYEFFIKELAIYLNCYDKKQCKNLENFHQCKDELMKVILDEEISQLIEHIDDIRVVRNHIIHNNSIVDEDTWCGSKDKIENVIELCDELKPLEFIEITEFHMEWLYDSFETLIRKIRDYLISKPDKFRIKGYSN</sequence>
<proteinExistence type="predicted"/>
<protein>
    <submittedName>
        <fullName evidence="1">Uncharacterized protein</fullName>
    </submittedName>
</protein>
<dbReference type="RefSeq" id="WP_035129712.1">
    <property type="nucleotide sequence ID" value="NZ_JPMD01000002.1"/>
</dbReference>
<accession>A0A084JHS3</accession>
<evidence type="ECO:0000313" key="2">
    <source>
        <dbReference type="Proteomes" id="UP000028542"/>
    </source>
</evidence>
<name>A0A084JHS3_9CLOT</name>
<keyword evidence="2" id="KW-1185">Reference proteome</keyword>
<reference evidence="1 2" key="1">
    <citation type="submission" date="2014-07" db="EMBL/GenBank/DDBJ databases">
        <title>Draft genome of Clostridium sulfidigenes 113A isolated from sediments associated with methane hydrate from Krishna Godavari basin.</title>
        <authorList>
            <person name="Honkalas V.S."/>
            <person name="Dabir A.P."/>
            <person name="Arora P."/>
            <person name="Dhakephalkar P.K."/>
        </authorList>
    </citation>
    <scope>NUCLEOTIDE SEQUENCE [LARGE SCALE GENOMIC DNA]</scope>
    <source>
        <strain evidence="1 2">113A</strain>
    </source>
</reference>
<organism evidence="1 2">
    <name type="scientific">Clostridium sulfidigenes</name>
    <dbReference type="NCBI Taxonomy" id="318464"/>
    <lineage>
        <taxon>Bacteria</taxon>
        <taxon>Bacillati</taxon>
        <taxon>Bacillota</taxon>
        <taxon>Clostridia</taxon>
        <taxon>Eubacteriales</taxon>
        <taxon>Clostridiaceae</taxon>
        <taxon>Clostridium</taxon>
    </lineage>
</organism>
<dbReference type="AlphaFoldDB" id="A0A084JHS3"/>
<dbReference type="EMBL" id="JPMD01000002">
    <property type="protein sequence ID" value="KEZ88507.1"/>
    <property type="molecule type" value="Genomic_DNA"/>
</dbReference>
<gene>
    <name evidence="1" type="ORF">IO99_02385</name>
</gene>
<dbReference type="Proteomes" id="UP000028542">
    <property type="component" value="Unassembled WGS sequence"/>
</dbReference>
<comment type="caution">
    <text evidence="1">The sequence shown here is derived from an EMBL/GenBank/DDBJ whole genome shotgun (WGS) entry which is preliminary data.</text>
</comment>
<evidence type="ECO:0000313" key="1">
    <source>
        <dbReference type="EMBL" id="KEZ88507.1"/>
    </source>
</evidence>